<dbReference type="RefSeq" id="XP_058325594.1">
    <property type="nucleotide sequence ID" value="XM_058480071.1"/>
</dbReference>
<dbReference type="Proteomes" id="UP001150941">
    <property type="component" value="Unassembled WGS sequence"/>
</dbReference>
<evidence type="ECO:0000313" key="1">
    <source>
        <dbReference type="EMBL" id="KAJ5215097.1"/>
    </source>
</evidence>
<dbReference type="PANTHER" id="PTHR37827:SF1">
    <property type="entry name" value="HNH DOMAIN-CONTAINING PROTEIN"/>
    <property type="match status" value="1"/>
</dbReference>
<reference evidence="1" key="1">
    <citation type="submission" date="2022-11" db="EMBL/GenBank/DDBJ databases">
        <authorList>
            <person name="Petersen C."/>
        </authorList>
    </citation>
    <scope>NUCLEOTIDE SEQUENCE</scope>
    <source>
        <strain evidence="1">IBT 19713</strain>
    </source>
</reference>
<dbReference type="OrthoDB" id="4850648at2759"/>
<evidence type="ECO:0000313" key="2">
    <source>
        <dbReference type="Proteomes" id="UP001150941"/>
    </source>
</evidence>
<comment type="caution">
    <text evidence="1">The sequence shown here is derived from an EMBL/GenBank/DDBJ whole genome shotgun (WGS) entry which is preliminary data.</text>
</comment>
<dbReference type="EMBL" id="JAPQKS010000009">
    <property type="protein sequence ID" value="KAJ5215097.1"/>
    <property type="molecule type" value="Genomic_DNA"/>
</dbReference>
<protein>
    <submittedName>
        <fullName evidence="1">Uncharacterized protein</fullName>
    </submittedName>
</protein>
<dbReference type="GeneID" id="83207375"/>
<dbReference type="PANTHER" id="PTHR37827">
    <property type="entry name" value="TUDOR DOMAIN-CONTAINING PROTEIN"/>
    <property type="match status" value="1"/>
</dbReference>
<gene>
    <name evidence="1" type="ORF">N7468_010776</name>
</gene>
<sequence>MTLSPENYAVFRECLSNAIVARSEKPRSKRNAKAKRNNRKDVPKVEGTTLIPVADRVDPEELAEFIDFIASETFSSFPEALQTLSYAAIQHDQALAKLYIPEDPDAPFNRALLDPLCSVTPVAVTDSLAVYGLIPDAADFPEFLAPILTEYIASVTSGPPAWSNTRADACEICDRDWIPLSYHHLIPRGVHAKVLKKGWHDEWMLNSVAWLCRACHSFVHRMATNEELAREYYTVDRILEREDVQDWAKWVSRVRWKAT</sequence>
<proteinExistence type="predicted"/>
<organism evidence="1 2">
    <name type="scientific">Penicillium chermesinum</name>
    <dbReference type="NCBI Taxonomy" id="63820"/>
    <lineage>
        <taxon>Eukaryota</taxon>
        <taxon>Fungi</taxon>
        <taxon>Dikarya</taxon>
        <taxon>Ascomycota</taxon>
        <taxon>Pezizomycotina</taxon>
        <taxon>Eurotiomycetes</taxon>
        <taxon>Eurotiomycetidae</taxon>
        <taxon>Eurotiales</taxon>
        <taxon>Aspergillaceae</taxon>
        <taxon>Penicillium</taxon>
    </lineage>
</organism>
<name>A0A9W9N894_9EURO</name>
<accession>A0A9W9N894</accession>
<dbReference type="AlphaFoldDB" id="A0A9W9N894"/>
<reference evidence="1" key="2">
    <citation type="journal article" date="2023" name="IMA Fungus">
        <title>Comparative genomic study of the Penicillium genus elucidates a diverse pangenome and 15 lateral gene transfer events.</title>
        <authorList>
            <person name="Petersen C."/>
            <person name="Sorensen T."/>
            <person name="Nielsen M.R."/>
            <person name="Sondergaard T.E."/>
            <person name="Sorensen J.L."/>
            <person name="Fitzpatrick D.A."/>
            <person name="Frisvad J.C."/>
            <person name="Nielsen K.L."/>
        </authorList>
    </citation>
    <scope>NUCLEOTIDE SEQUENCE</scope>
    <source>
        <strain evidence="1">IBT 19713</strain>
    </source>
</reference>
<keyword evidence="2" id="KW-1185">Reference proteome</keyword>